<dbReference type="STRING" id="665118.SAMN02983003_2831"/>
<dbReference type="EMBL" id="FPKU01000002">
    <property type="protein sequence ID" value="SFZ85663.1"/>
    <property type="molecule type" value="Genomic_DNA"/>
</dbReference>
<dbReference type="SMART" id="SM00100">
    <property type="entry name" value="cNMP"/>
    <property type="match status" value="1"/>
</dbReference>
<keyword evidence="1" id="KW-0805">Transcription regulation</keyword>
<dbReference type="Gene3D" id="2.60.120.10">
    <property type="entry name" value="Jelly Rolls"/>
    <property type="match status" value="1"/>
</dbReference>
<dbReference type="InterPro" id="IPR014710">
    <property type="entry name" value="RmlC-like_jellyroll"/>
</dbReference>
<dbReference type="PANTHER" id="PTHR24567">
    <property type="entry name" value="CRP FAMILY TRANSCRIPTIONAL REGULATORY PROTEIN"/>
    <property type="match status" value="1"/>
</dbReference>
<dbReference type="CDD" id="cd00038">
    <property type="entry name" value="CAP_ED"/>
    <property type="match status" value="1"/>
</dbReference>
<accession>A0A1K2I059</accession>
<keyword evidence="5" id="KW-0808">Transferase</keyword>
<keyword evidence="3" id="KW-0804">Transcription</keyword>
<dbReference type="PROSITE" id="PS50042">
    <property type="entry name" value="CNMP_BINDING_3"/>
    <property type="match status" value="1"/>
</dbReference>
<dbReference type="InterPro" id="IPR012318">
    <property type="entry name" value="HTH_CRP"/>
</dbReference>
<dbReference type="GO" id="GO:0005829">
    <property type="term" value="C:cytosol"/>
    <property type="evidence" value="ECO:0007669"/>
    <property type="project" value="TreeGrafter"/>
</dbReference>
<dbReference type="Pfam" id="PF13545">
    <property type="entry name" value="HTH_Crp_2"/>
    <property type="match status" value="1"/>
</dbReference>
<dbReference type="Pfam" id="PF00027">
    <property type="entry name" value="cNMP_binding"/>
    <property type="match status" value="1"/>
</dbReference>
<gene>
    <name evidence="5" type="ORF">SAMN02983003_2831</name>
</gene>
<dbReference type="SUPFAM" id="SSF51206">
    <property type="entry name" value="cAMP-binding domain-like"/>
    <property type="match status" value="1"/>
</dbReference>
<dbReference type="Proteomes" id="UP000183447">
    <property type="component" value="Unassembled WGS sequence"/>
</dbReference>
<dbReference type="PANTHER" id="PTHR24567:SF74">
    <property type="entry name" value="HTH-TYPE TRANSCRIPTIONAL REGULATOR ARCR"/>
    <property type="match status" value="1"/>
</dbReference>
<dbReference type="InterPro" id="IPR050397">
    <property type="entry name" value="Env_Response_Regulators"/>
</dbReference>
<keyword evidence="6" id="KW-1185">Reference proteome</keyword>
<evidence type="ECO:0000256" key="1">
    <source>
        <dbReference type="ARBA" id="ARBA00023015"/>
    </source>
</evidence>
<evidence type="ECO:0000259" key="4">
    <source>
        <dbReference type="PROSITE" id="PS50042"/>
    </source>
</evidence>
<dbReference type="InterPro" id="IPR036390">
    <property type="entry name" value="WH_DNA-bd_sf"/>
</dbReference>
<name>A0A1K2I059_9HYPH</name>
<sequence length="231" mass="25408">MTSPLISTFRSKDVRAWRADISAAIKQAGVLRHYERKQVIFHQGMPARAVYAVESGVIETSGLNASGREVTLSIRGPGEPFGYSEAVLDEPRTRQASVLQDASIWEVGTDTFLDLLAERPDITLSMLGSALFRVTRSSAMRADLRGTSAYNKVGYVLSELSRSTRELAESPTPQLRITHEEISRVCDLSRQTVTTILGTMQANAIVELGLRSIRVLDRQRLALESEGASLD</sequence>
<dbReference type="GO" id="GO:0003700">
    <property type="term" value="F:DNA-binding transcription factor activity"/>
    <property type="evidence" value="ECO:0007669"/>
    <property type="project" value="TreeGrafter"/>
</dbReference>
<dbReference type="AlphaFoldDB" id="A0A1K2I059"/>
<protein>
    <submittedName>
        <fullName evidence="5">cAMP-binding domain of CRP or a regulatory subunit of cAMP-dependent protein kinases</fullName>
    </submittedName>
</protein>
<evidence type="ECO:0000313" key="6">
    <source>
        <dbReference type="Proteomes" id="UP000183447"/>
    </source>
</evidence>
<keyword evidence="5" id="KW-0418">Kinase</keyword>
<evidence type="ECO:0000256" key="2">
    <source>
        <dbReference type="ARBA" id="ARBA00023125"/>
    </source>
</evidence>
<organism evidence="5 6">
    <name type="scientific">Devosia enhydra</name>
    <dbReference type="NCBI Taxonomy" id="665118"/>
    <lineage>
        <taxon>Bacteria</taxon>
        <taxon>Pseudomonadati</taxon>
        <taxon>Pseudomonadota</taxon>
        <taxon>Alphaproteobacteria</taxon>
        <taxon>Hyphomicrobiales</taxon>
        <taxon>Devosiaceae</taxon>
        <taxon>Devosia</taxon>
    </lineage>
</organism>
<dbReference type="GO" id="GO:0016301">
    <property type="term" value="F:kinase activity"/>
    <property type="evidence" value="ECO:0007669"/>
    <property type="project" value="UniProtKB-KW"/>
</dbReference>
<dbReference type="InterPro" id="IPR018490">
    <property type="entry name" value="cNMP-bd_dom_sf"/>
</dbReference>
<proteinExistence type="predicted"/>
<evidence type="ECO:0000256" key="3">
    <source>
        <dbReference type="ARBA" id="ARBA00023163"/>
    </source>
</evidence>
<feature type="domain" description="Cyclic nucleotide-binding" evidence="4">
    <location>
        <begin position="32"/>
        <end position="133"/>
    </location>
</feature>
<dbReference type="InterPro" id="IPR000595">
    <property type="entry name" value="cNMP-bd_dom"/>
</dbReference>
<keyword evidence="2" id="KW-0238">DNA-binding</keyword>
<dbReference type="GO" id="GO:0003677">
    <property type="term" value="F:DNA binding"/>
    <property type="evidence" value="ECO:0007669"/>
    <property type="project" value="UniProtKB-KW"/>
</dbReference>
<evidence type="ECO:0000313" key="5">
    <source>
        <dbReference type="EMBL" id="SFZ85663.1"/>
    </source>
</evidence>
<dbReference type="SUPFAM" id="SSF46785">
    <property type="entry name" value="Winged helix' DNA-binding domain"/>
    <property type="match status" value="1"/>
</dbReference>
<reference evidence="5 6" key="1">
    <citation type="submission" date="2016-11" db="EMBL/GenBank/DDBJ databases">
        <authorList>
            <person name="Jaros S."/>
            <person name="Januszkiewicz K."/>
            <person name="Wedrychowicz H."/>
        </authorList>
    </citation>
    <scope>NUCLEOTIDE SEQUENCE [LARGE SCALE GENOMIC DNA]</scope>
    <source>
        <strain evidence="5 6">ATCC 23634</strain>
    </source>
</reference>
<dbReference type="RefSeq" id="WP_072344201.1">
    <property type="nucleotide sequence ID" value="NZ_FPKU01000002.1"/>
</dbReference>